<dbReference type="Gene3D" id="2.60.40.4060">
    <property type="entry name" value="Reeler domain"/>
    <property type="match status" value="1"/>
</dbReference>
<feature type="chain" id="PRO_5040724248" evidence="2">
    <location>
        <begin position="24"/>
        <end position="154"/>
    </location>
</feature>
<dbReference type="EMBL" id="JAFHDT010000005">
    <property type="protein sequence ID" value="KAI7810220.1"/>
    <property type="molecule type" value="Genomic_DNA"/>
</dbReference>
<dbReference type="InterPro" id="IPR042307">
    <property type="entry name" value="Reeler_sf"/>
</dbReference>
<organism evidence="4 5">
    <name type="scientific">Triplophysa rosa</name>
    <name type="common">Cave loach</name>
    <dbReference type="NCBI Taxonomy" id="992332"/>
    <lineage>
        <taxon>Eukaryota</taxon>
        <taxon>Metazoa</taxon>
        <taxon>Chordata</taxon>
        <taxon>Craniata</taxon>
        <taxon>Vertebrata</taxon>
        <taxon>Euteleostomi</taxon>
        <taxon>Actinopterygii</taxon>
        <taxon>Neopterygii</taxon>
        <taxon>Teleostei</taxon>
        <taxon>Ostariophysi</taxon>
        <taxon>Cypriniformes</taxon>
        <taxon>Nemacheilidae</taxon>
        <taxon>Triplophysa</taxon>
    </lineage>
</organism>
<dbReference type="Pfam" id="PF02014">
    <property type="entry name" value="Reeler"/>
    <property type="match status" value="1"/>
</dbReference>
<accession>A0A9W8C7W4</accession>
<name>A0A9W8C7W4_TRIRA</name>
<evidence type="ECO:0000259" key="3">
    <source>
        <dbReference type="PROSITE" id="PS51019"/>
    </source>
</evidence>
<dbReference type="OrthoDB" id="347314at2759"/>
<sequence length="154" mass="17090">MKGARSGLWRAGVLLLLSGCVCGTMPEEPADRPAPSDGYCSWITRAQPHGAGGRRESFSDFRLRVEGDPEHYQPASTYRVTLYATNPAYFRGFTLIALKEGQNGDHEEDYAGNFQSQAEIQLHLAKLLHQHHMPSLRTSSHAMPENGKGKKKTH</sequence>
<dbReference type="Proteomes" id="UP001059041">
    <property type="component" value="Linkage Group LG5"/>
</dbReference>
<comment type="caution">
    <text evidence="4">The sequence shown here is derived from an EMBL/GenBank/DDBJ whole genome shotgun (WGS) entry which is preliminary data.</text>
</comment>
<keyword evidence="5" id="KW-1185">Reference proteome</keyword>
<evidence type="ECO:0000313" key="4">
    <source>
        <dbReference type="EMBL" id="KAI7810220.1"/>
    </source>
</evidence>
<reference evidence="4" key="1">
    <citation type="submission" date="2021-02" db="EMBL/GenBank/DDBJ databases">
        <title>Comparative genomics reveals that relaxation of natural selection precedes convergent phenotypic evolution of cavefish.</title>
        <authorList>
            <person name="Peng Z."/>
        </authorList>
    </citation>
    <scope>NUCLEOTIDE SEQUENCE</scope>
    <source>
        <tissue evidence="4">Muscle</tissue>
    </source>
</reference>
<gene>
    <name evidence="4" type="ORF">IRJ41_023795</name>
</gene>
<dbReference type="InterPro" id="IPR002861">
    <property type="entry name" value="Reeler_dom"/>
</dbReference>
<protein>
    <submittedName>
        <fullName evidence="4">Spondin-1</fullName>
    </submittedName>
</protein>
<proteinExistence type="predicted"/>
<dbReference type="PROSITE" id="PS51019">
    <property type="entry name" value="REELIN"/>
    <property type="match status" value="1"/>
</dbReference>
<evidence type="ECO:0000313" key="5">
    <source>
        <dbReference type="Proteomes" id="UP001059041"/>
    </source>
</evidence>
<feature type="signal peptide" evidence="2">
    <location>
        <begin position="1"/>
        <end position="23"/>
    </location>
</feature>
<evidence type="ECO:0000256" key="1">
    <source>
        <dbReference type="SAM" id="MobiDB-lite"/>
    </source>
</evidence>
<dbReference type="AlphaFoldDB" id="A0A9W8C7W4"/>
<keyword evidence="2" id="KW-0732">Signal</keyword>
<feature type="region of interest" description="Disordered" evidence="1">
    <location>
        <begin position="132"/>
        <end position="154"/>
    </location>
</feature>
<feature type="domain" description="Reelin" evidence="3">
    <location>
        <begin position="25"/>
        <end position="154"/>
    </location>
</feature>
<evidence type="ECO:0000256" key="2">
    <source>
        <dbReference type="SAM" id="SignalP"/>
    </source>
</evidence>